<dbReference type="EMBL" id="KZ502078">
    <property type="protein sequence ID" value="PKU83833.1"/>
    <property type="molecule type" value="Genomic_DNA"/>
</dbReference>
<evidence type="ECO:0000313" key="3">
    <source>
        <dbReference type="Proteomes" id="UP000233837"/>
    </source>
</evidence>
<keyword evidence="1" id="KW-1133">Transmembrane helix</keyword>
<keyword evidence="1" id="KW-0812">Transmembrane</keyword>
<protein>
    <submittedName>
        <fullName evidence="2">Uncharacterized protein</fullName>
    </submittedName>
</protein>
<name>A0A2I0X7E0_9ASPA</name>
<proteinExistence type="predicted"/>
<feature type="transmembrane region" description="Helical" evidence="1">
    <location>
        <begin position="110"/>
        <end position="130"/>
    </location>
</feature>
<dbReference type="Proteomes" id="UP000233837">
    <property type="component" value="Unassembled WGS sequence"/>
</dbReference>
<sequence length="147" mass="17365">MEYSMGIPRCFTNNLKWDPVPFKVMAVMVLFFDVQRLFVERWKIMEAFIAPKGVVFLVISSTLKVEVLFLADLFHNSSVYIVIWLCLIGVSKEDSLDLHRWFVNDLKWDMVPALIMVVTILFSVVQGLVVEGWKRWRILLYFWKMIV</sequence>
<reference evidence="2 3" key="1">
    <citation type="journal article" date="2016" name="Sci. Rep.">
        <title>The Dendrobium catenatum Lindl. genome sequence provides insights into polysaccharide synthase, floral development and adaptive evolution.</title>
        <authorList>
            <person name="Zhang G.Q."/>
            <person name="Xu Q."/>
            <person name="Bian C."/>
            <person name="Tsai W.C."/>
            <person name="Yeh C.M."/>
            <person name="Liu K.W."/>
            <person name="Yoshida K."/>
            <person name="Zhang L.S."/>
            <person name="Chang S.B."/>
            <person name="Chen F."/>
            <person name="Shi Y."/>
            <person name="Su Y.Y."/>
            <person name="Zhang Y.Q."/>
            <person name="Chen L.J."/>
            <person name="Yin Y."/>
            <person name="Lin M."/>
            <person name="Huang H."/>
            <person name="Deng H."/>
            <person name="Wang Z.W."/>
            <person name="Zhu S.L."/>
            <person name="Zhao X."/>
            <person name="Deng C."/>
            <person name="Niu S.C."/>
            <person name="Huang J."/>
            <person name="Wang M."/>
            <person name="Liu G.H."/>
            <person name="Yang H.J."/>
            <person name="Xiao X.J."/>
            <person name="Hsiao Y.Y."/>
            <person name="Wu W.L."/>
            <person name="Chen Y.Y."/>
            <person name="Mitsuda N."/>
            <person name="Ohme-Takagi M."/>
            <person name="Luo Y.B."/>
            <person name="Van de Peer Y."/>
            <person name="Liu Z.J."/>
        </authorList>
    </citation>
    <scope>NUCLEOTIDE SEQUENCE [LARGE SCALE GENOMIC DNA]</scope>
    <source>
        <tissue evidence="2">The whole plant</tissue>
    </source>
</reference>
<dbReference type="AlphaFoldDB" id="A0A2I0X7E0"/>
<gene>
    <name evidence="2" type="ORF">MA16_Dca018466</name>
</gene>
<evidence type="ECO:0000256" key="1">
    <source>
        <dbReference type="SAM" id="Phobius"/>
    </source>
</evidence>
<reference evidence="2 3" key="2">
    <citation type="journal article" date="2017" name="Nature">
        <title>The Apostasia genome and the evolution of orchids.</title>
        <authorList>
            <person name="Zhang G.Q."/>
            <person name="Liu K.W."/>
            <person name="Li Z."/>
            <person name="Lohaus R."/>
            <person name="Hsiao Y.Y."/>
            <person name="Niu S.C."/>
            <person name="Wang J.Y."/>
            <person name="Lin Y.C."/>
            <person name="Xu Q."/>
            <person name="Chen L.J."/>
            <person name="Yoshida K."/>
            <person name="Fujiwara S."/>
            <person name="Wang Z.W."/>
            <person name="Zhang Y.Q."/>
            <person name="Mitsuda N."/>
            <person name="Wang M."/>
            <person name="Liu G.H."/>
            <person name="Pecoraro L."/>
            <person name="Huang H.X."/>
            <person name="Xiao X.J."/>
            <person name="Lin M."/>
            <person name="Wu X.Y."/>
            <person name="Wu W.L."/>
            <person name="Chen Y.Y."/>
            <person name="Chang S.B."/>
            <person name="Sakamoto S."/>
            <person name="Ohme-Takagi M."/>
            <person name="Yagi M."/>
            <person name="Zeng S.J."/>
            <person name="Shen C.Y."/>
            <person name="Yeh C.M."/>
            <person name="Luo Y.B."/>
            <person name="Tsai W.C."/>
            <person name="Van de Peer Y."/>
            <person name="Liu Z.J."/>
        </authorList>
    </citation>
    <scope>NUCLEOTIDE SEQUENCE [LARGE SCALE GENOMIC DNA]</scope>
    <source>
        <tissue evidence="2">The whole plant</tissue>
    </source>
</reference>
<organism evidence="2 3">
    <name type="scientific">Dendrobium catenatum</name>
    <dbReference type="NCBI Taxonomy" id="906689"/>
    <lineage>
        <taxon>Eukaryota</taxon>
        <taxon>Viridiplantae</taxon>
        <taxon>Streptophyta</taxon>
        <taxon>Embryophyta</taxon>
        <taxon>Tracheophyta</taxon>
        <taxon>Spermatophyta</taxon>
        <taxon>Magnoliopsida</taxon>
        <taxon>Liliopsida</taxon>
        <taxon>Asparagales</taxon>
        <taxon>Orchidaceae</taxon>
        <taxon>Epidendroideae</taxon>
        <taxon>Malaxideae</taxon>
        <taxon>Dendrobiinae</taxon>
        <taxon>Dendrobium</taxon>
    </lineage>
</organism>
<accession>A0A2I0X7E0</accession>
<evidence type="ECO:0000313" key="2">
    <source>
        <dbReference type="EMBL" id="PKU83833.1"/>
    </source>
</evidence>
<keyword evidence="3" id="KW-1185">Reference proteome</keyword>
<feature type="transmembrane region" description="Helical" evidence="1">
    <location>
        <begin position="67"/>
        <end position="90"/>
    </location>
</feature>
<keyword evidence="1" id="KW-0472">Membrane</keyword>